<dbReference type="AlphaFoldDB" id="A0AAD9KH64"/>
<evidence type="ECO:0000256" key="4">
    <source>
        <dbReference type="SAM" id="MobiDB-lite"/>
    </source>
</evidence>
<gene>
    <name evidence="6" type="ORF">LSH36_1g21017</name>
</gene>
<keyword evidence="2" id="KW-0547">Nucleotide-binding</keyword>
<accession>A0AAD9KH64</accession>
<comment type="caution">
    <text evidence="6">The sequence shown here is derived from an EMBL/GenBank/DDBJ whole genome shotgun (WGS) entry which is preliminary data.</text>
</comment>
<dbReference type="Gene3D" id="3.40.50.300">
    <property type="entry name" value="P-loop containing nucleotide triphosphate hydrolases"/>
    <property type="match status" value="2"/>
</dbReference>
<dbReference type="InterPro" id="IPR003593">
    <property type="entry name" value="AAA+_ATPase"/>
</dbReference>
<evidence type="ECO:0000313" key="7">
    <source>
        <dbReference type="Proteomes" id="UP001208570"/>
    </source>
</evidence>
<dbReference type="GO" id="GO:0005634">
    <property type="term" value="C:nucleus"/>
    <property type="evidence" value="ECO:0007669"/>
    <property type="project" value="TreeGrafter"/>
</dbReference>
<dbReference type="InterPro" id="IPR050168">
    <property type="entry name" value="AAA_ATPase_domain"/>
</dbReference>
<dbReference type="GO" id="GO:0003723">
    <property type="term" value="F:RNA binding"/>
    <property type="evidence" value="ECO:0007669"/>
    <property type="project" value="TreeGrafter"/>
</dbReference>
<dbReference type="Pfam" id="PF16725">
    <property type="entry name" value="Nucleolin_bd"/>
    <property type="match status" value="1"/>
</dbReference>
<dbReference type="InterPro" id="IPR031996">
    <property type="entry name" value="NVL2_nucleolin-bd"/>
</dbReference>
<name>A0AAD9KH64_9ANNE</name>
<evidence type="ECO:0000313" key="6">
    <source>
        <dbReference type="EMBL" id="KAK2170715.1"/>
    </source>
</evidence>
<dbReference type="InterPro" id="IPR038100">
    <property type="entry name" value="NLV2_N_sf"/>
</dbReference>
<dbReference type="EMBL" id="JAODUP010000001">
    <property type="protein sequence ID" value="KAK2170715.1"/>
    <property type="molecule type" value="Genomic_DNA"/>
</dbReference>
<keyword evidence="7" id="KW-1185">Reference proteome</keyword>
<feature type="compositionally biased region" description="Basic and acidic residues" evidence="4">
    <location>
        <begin position="220"/>
        <end position="233"/>
    </location>
</feature>
<dbReference type="InterPro" id="IPR027417">
    <property type="entry name" value="P-loop_NTPase"/>
</dbReference>
<feature type="region of interest" description="Disordered" evidence="4">
    <location>
        <begin position="156"/>
        <end position="187"/>
    </location>
</feature>
<proteinExistence type="inferred from homology"/>
<feature type="domain" description="AAA+ ATPase" evidence="5">
    <location>
        <begin position="418"/>
        <end position="556"/>
    </location>
</feature>
<feature type="region of interest" description="Disordered" evidence="4">
    <location>
        <begin position="118"/>
        <end position="144"/>
    </location>
</feature>
<comment type="similarity">
    <text evidence="1">Belongs to the AAA ATPase family.</text>
</comment>
<evidence type="ECO:0000259" key="5">
    <source>
        <dbReference type="SMART" id="SM00382"/>
    </source>
</evidence>
<dbReference type="PANTHER" id="PTHR23077:SF171">
    <property type="entry name" value="NUCLEAR VALOSIN-CONTAINING PROTEIN-LIKE"/>
    <property type="match status" value="1"/>
</dbReference>
<dbReference type="SUPFAM" id="SSF52540">
    <property type="entry name" value="P-loop containing nucleoside triphosphate hydrolases"/>
    <property type="match status" value="2"/>
</dbReference>
<feature type="region of interest" description="Disordered" evidence="4">
    <location>
        <begin position="718"/>
        <end position="738"/>
    </location>
</feature>
<dbReference type="GO" id="GO:0042254">
    <property type="term" value="P:ribosome biogenesis"/>
    <property type="evidence" value="ECO:0007669"/>
    <property type="project" value="TreeGrafter"/>
</dbReference>
<feature type="domain" description="AAA+ ATPase" evidence="5">
    <location>
        <begin position="829"/>
        <end position="966"/>
    </location>
</feature>
<dbReference type="Proteomes" id="UP001208570">
    <property type="component" value="Unassembled WGS sequence"/>
</dbReference>
<evidence type="ECO:0000256" key="3">
    <source>
        <dbReference type="ARBA" id="ARBA00022840"/>
    </source>
</evidence>
<reference evidence="6" key="1">
    <citation type="journal article" date="2023" name="Mol. Biol. Evol.">
        <title>Third-Generation Sequencing Reveals the Adaptive Role of the Epigenome in Three Deep-Sea Polychaetes.</title>
        <authorList>
            <person name="Perez M."/>
            <person name="Aroh O."/>
            <person name="Sun Y."/>
            <person name="Lan Y."/>
            <person name="Juniper S.K."/>
            <person name="Young C.R."/>
            <person name="Angers B."/>
            <person name="Qian P.Y."/>
        </authorList>
    </citation>
    <scope>NUCLEOTIDE SEQUENCE</scope>
    <source>
        <strain evidence="6">P08H-3</strain>
    </source>
</reference>
<dbReference type="GO" id="GO:0005524">
    <property type="term" value="F:ATP binding"/>
    <property type="evidence" value="ECO:0007669"/>
    <property type="project" value="UniProtKB-KW"/>
</dbReference>
<dbReference type="SMART" id="SM00382">
    <property type="entry name" value="AAA"/>
    <property type="match status" value="2"/>
</dbReference>
<dbReference type="Gene3D" id="1.10.10.2010">
    <property type="match status" value="1"/>
</dbReference>
<feature type="region of interest" description="Disordered" evidence="4">
    <location>
        <begin position="1"/>
        <end position="26"/>
    </location>
</feature>
<dbReference type="CDD" id="cd19530">
    <property type="entry name" value="RecA-like_NVL_r2-like"/>
    <property type="match status" value="1"/>
</dbReference>
<feature type="compositionally biased region" description="Low complexity" evidence="4">
    <location>
        <begin position="234"/>
        <end position="250"/>
    </location>
</feature>
<evidence type="ECO:0000256" key="1">
    <source>
        <dbReference type="ARBA" id="ARBA00006914"/>
    </source>
</evidence>
<feature type="region of interest" description="Disordered" evidence="4">
    <location>
        <begin position="337"/>
        <end position="375"/>
    </location>
</feature>
<dbReference type="InterPro" id="IPR041569">
    <property type="entry name" value="AAA_lid_3"/>
</dbReference>
<dbReference type="CDD" id="cd19518">
    <property type="entry name" value="RecA-like_NVL_r1-like"/>
    <property type="match status" value="1"/>
</dbReference>
<feature type="compositionally biased region" description="Basic residues" evidence="4">
    <location>
        <begin position="349"/>
        <end position="364"/>
    </location>
</feature>
<protein>
    <recommendedName>
        <fullName evidence="5">AAA+ ATPase domain-containing protein</fullName>
    </recommendedName>
</protein>
<feature type="region of interest" description="Disordered" evidence="4">
    <location>
        <begin position="205"/>
        <end position="270"/>
    </location>
</feature>
<keyword evidence="3" id="KW-0067">ATP-binding</keyword>
<dbReference type="GO" id="GO:0016887">
    <property type="term" value="F:ATP hydrolysis activity"/>
    <property type="evidence" value="ECO:0007669"/>
    <property type="project" value="InterPro"/>
</dbReference>
<dbReference type="Gene3D" id="1.10.8.60">
    <property type="match status" value="2"/>
</dbReference>
<dbReference type="Pfam" id="PF17862">
    <property type="entry name" value="AAA_lid_3"/>
    <property type="match status" value="1"/>
</dbReference>
<organism evidence="6 7">
    <name type="scientific">Paralvinella palmiformis</name>
    <dbReference type="NCBI Taxonomy" id="53620"/>
    <lineage>
        <taxon>Eukaryota</taxon>
        <taxon>Metazoa</taxon>
        <taxon>Spiralia</taxon>
        <taxon>Lophotrochozoa</taxon>
        <taxon>Annelida</taxon>
        <taxon>Polychaeta</taxon>
        <taxon>Sedentaria</taxon>
        <taxon>Canalipalpata</taxon>
        <taxon>Terebellida</taxon>
        <taxon>Terebelliformia</taxon>
        <taxon>Alvinellidae</taxon>
        <taxon>Paralvinella</taxon>
    </lineage>
</organism>
<dbReference type="InterPro" id="IPR003959">
    <property type="entry name" value="ATPase_AAA_core"/>
</dbReference>
<sequence>MKRKNSDVKQNPSFEEHKKCKGNLYSGDPRLVPRVKQYLEANKNKAMISVAVMAEDIQTMYSRDYGRKKKNAFRLSVEKAYDYVRASTKRHSADKGQKYNKYEKRYLEKKQKLLDCESVVTSSDSDDDDKSFSSDNPDYVIQNDGNALNDCLKNMYKKTPTKTDPSSSHKHQSQSSKNLDEHINDTGPKMHSLFVIDRKGNHSHLVSGSPVHATSSTVVERTKNKDAITKEPRPNSGSSVSGSRGGTPSRMLPSDTKTCRTPDDDDDDDPELIILDITSTVSDDPDSTEAKLDQLMDNNCDISAELGAKPKHKNGLETERGIQSRCDVTEPHHEEFDICQLPGDGGKAKPNKKRETRHKKRKKPKIMDGVSKRQESDVYRSDVKFSDIGGNDSTLKEICKLLVHMKHPEVYERLGITPPRGFLLHGPPGCGKTLMAHAIAGELELPFIKVAATELISGVSGESEEKIRELFDKAVNMAPCILFIDEVDAITPKRETASKDMERRVVSQLLTCMDDLNRKQAGHVLVLGATNRPDSLDPALRRAGRFDREISLGIPDADARLKILQVLCKDMRLGEQFEFKDLASLTPGFVGADLMALTREAAITAVNRVFQNLQSDTGVLLAAGDICGQSEDKAETANGRSSFVNDSENCGHDSHHPDMVIDLEQPSELSSGCDEMTADNGDVIIDVTSATESSVDDRKPNSLSGIVGKSSATEVKDKCHTSVGHQPGGHSESPTKTDEYSEFKSILSWLKNYPPLSSKQLDDLFITMDDFKEALNHVQPSAKREGFATIPDVTWDDIGALKAVRQELQIAIMAPVQHPEQFKALGLTSAPGILLAGPPGCGKTLLAKAIANESGINFISVKGPELLNMYVGESERAVRQVFQRAKNSAPCVIFFDELDALCPRRSGSSEGGSSVRVVNQLLTEMDGLETRKQVFIMAATNRPDIIDPAILRPGRLDKVLYVGLPDVQDRLDILTTITKNGTKPLLDPDVNLNTIAEDKRCEGYT</sequence>
<dbReference type="InterPro" id="IPR003960">
    <property type="entry name" value="ATPase_AAA_CS"/>
</dbReference>
<dbReference type="FunFam" id="3.40.50.300:FF:000149">
    <property type="entry name" value="Nuclear valosin-containing protein-like"/>
    <property type="match status" value="1"/>
</dbReference>
<dbReference type="FunFam" id="3.40.50.300:FF:000600">
    <property type="entry name" value="Nuclear valosin-containing protein-like"/>
    <property type="match status" value="1"/>
</dbReference>
<dbReference type="PROSITE" id="PS00674">
    <property type="entry name" value="AAA"/>
    <property type="match status" value="2"/>
</dbReference>
<dbReference type="GO" id="GO:1990275">
    <property type="term" value="F:preribosome binding"/>
    <property type="evidence" value="ECO:0007669"/>
    <property type="project" value="TreeGrafter"/>
</dbReference>
<evidence type="ECO:0000256" key="2">
    <source>
        <dbReference type="ARBA" id="ARBA00022741"/>
    </source>
</evidence>
<dbReference type="PANTHER" id="PTHR23077">
    <property type="entry name" value="AAA-FAMILY ATPASE"/>
    <property type="match status" value="1"/>
</dbReference>
<dbReference type="Pfam" id="PF00004">
    <property type="entry name" value="AAA"/>
    <property type="match status" value="2"/>
</dbReference>